<evidence type="ECO:0000259" key="3">
    <source>
        <dbReference type="Pfam" id="PF13464"/>
    </source>
</evidence>
<feature type="compositionally biased region" description="Low complexity" evidence="1">
    <location>
        <begin position="245"/>
        <end position="254"/>
    </location>
</feature>
<name>A0A368U8T4_9GAMM</name>
<feature type="compositionally biased region" description="Low complexity" evidence="1">
    <location>
        <begin position="142"/>
        <end position="185"/>
    </location>
</feature>
<dbReference type="RefSeq" id="WP_114486296.1">
    <property type="nucleotide sequence ID" value="NZ_CBCSHM010000008.1"/>
</dbReference>
<sequence>MSETHNDELPENSVSRVTTSPGELLRRERDLLGLPLGDVAEALNLRPSVVDGLEHDNYDEIPVPAYRRGYLRAYARHLGMDEQEVLDAYKAQAGSSEPERKVTSIQASRPPSRLGAWLFKLVTLLVIVGLVVVTAMWWQSRGGNEPPGFGSSSSEYESGYEEASSQTDSEAPAGSSEGPPESPSATQDETAQAMADRSNAMAEEEATNMLQGAQPTSPDAMASRDSAEVDPIVPQAEEEPTQGVASTAETAANESTEEQEAAPATNANTLELSFNEQSWTEIFDATNQRILVGLQSPDTQVSVEGQPPFRLTIGNATGVKLRYQGEPVDLPARAGDNNVARFTLEE</sequence>
<dbReference type="InterPro" id="IPR001387">
    <property type="entry name" value="Cro/C1-type_HTH"/>
</dbReference>
<reference evidence="4 5" key="1">
    <citation type="submission" date="2018-07" db="EMBL/GenBank/DDBJ databases">
        <title>Halomonas rutogse sp. nov., isolated from Lake TangqianCo on Tibetan Plateau.</title>
        <authorList>
            <person name="Lu H."/>
            <person name="Xing P."/>
            <person name="Wu Q."/>
        </authorList>
    </citation>
    <scope>NUCLEOTIDE SEQUENCE [LARGE SCALE GENOMIC DNA]</scope>
    <source>
        <strain evidence="4 5">TQ8S</strain>
    </source>
</reference>
<dbReference type="PANTHER" id="PTHR34475">
    <property type="match status" value="1"/>
</dbReference>
<keyword evidence="2" id="KW-1133">Transmembrane helix</keyword>
<evidence type="ECO:0000256" key="1">
    <source>
        <dbReference type="SAM" id="MobiDB-lite"/>
    </source>
</evidence>
<dbReference type="Pfam" id="PF13413">
    <property type="entry name" value="HTH_25"/>
    <property type="match status" value="1"/>
</dbReference>
<accession>A0A368U8T4</accession>
<dbReference type="PANTHER" id="PTHR34475:SF1">
    <property type="entry name" value="CYTOSKELETON PROTEIN RODZ"/>
    <property type="match status" value="1"/>
</dbReference>
<keyword evidence="2" id="KW-0812">Transmembrane</keyword>
<dbReference type="InterPro" id="IPR050400">
    <property type="entry name" value="Bact_Cytoskel_RodZ"/>
</dbReference>
<gene>
    <name evidence="4" type="ORF">DU506_07400</name>
</gene>
<dbReference type="OrthoDB" id="9790252at2"/>
<keyword evidence="5" id="KW-1185">Reference proteome</keyword>
<evidence type="ECO:0000313" key="5">
    <source>
        <dbReference type="Proteomes" id="UP000253204"/>
    </source>
</evidence>
<organism evidence="4 5">
    <name type="scientific">Vreelandella rituensis</name>
    <dbReference type="NCBI Taxonomy" id="2282306"/>
    <lineage>
        <taxon>Bacteria</taxon>
        <taxon>Pseudomonadati</taxon>
        <taxon>Pseudomonadota</taxon>
        <taxon>Gammaproteobacteria</taxon>
        <taxon>Oceanospirillales</taxon>
        <taxon>Halomonadaceae</taxon>
        <taxon>Vreelandella</taxon>
    </lineage>
</organism>
<proteinExistence type="predicted"/>
<dbReference type="InterPro" id="IPR010982">
    <property type="entry name" value="Lambda_DNA-bd_dom_sf"/>
</dbReference>
<dbReference type="AlphaFoldDB" id="A0A368U8T4"/>
<feature type="domain" description="Cytoskeleton protein RodZ-like C-terminal" evidence="3">
    <location>
        <begin position="271"/>
        <end position="343"/>
    </location>
</feature>
<dbReference type="InterPro" id="IPR025194">
    <property type="entry name" value="RodZ-like_C"/>
</dbReference>
<dbReference type="Proteomes" id="UP000253204">
    <property type="component" value="Unassembled WGS sequence"/>
</dbReference>
<protein>
    <submittedName>
        <fullName evidence="4">DUF4115 domain-containing protein</fullName>
    </submittedName>
</protein>
<dbReference type="Gene3D" id="1.10.260.40">
    <property type="entry name" value="lambda repressor-like DNA-binding domains"/>
    <property type="match status" value="1"/>
</dbReference>
<feature type="compositionally biased region" description="Polar residues" evidence="1">
    <location>
        <begin position="208"/>
        <end position="217"/>
    </location>
</feature>
<feature type="region of interest" description="Disordered" evidence="1">
    <location>
        <begin position="142"/>
        <end position="270"/>
    </location>
</feature>
<dbReference type="CDD" id="cd00093">
    <property type="entry name" value="HTH_XRE"/>
    <property type="match status" value="1"/>
</dbReference>
<dbReference type="Pfam" id="PF13464">
    <property type="entry name" value="RodZ_C"/>
    <property type="match status" value="1"/>
</dbReference>
<dbReference type="EMBL" id="QPIJ01000012">
    <property type="protein sequence ID" value="RCV92522.1"/>
    <property type="molecule type" value="Genomic_DNA"/>
</dbReference>
<evidence type="ECO:0000313" key="4">
    <source>
        <dbReference type="EMBL" id="RCV92522.1"/>
    </source>
</evidence>
<keyword evidence="2" id="KW-0472">Membrane</keyword>
<feature type="region of interest" description="Disordered" evidence="1">
    <location>
        <begin position="1"/>
        <end position="22"/>
    </location>
</feature>
<feature type="transmembrane region" description="Helical" evidence="2">
    <location>
        <begin position="117"/>
        <end position="138"/>
    </location>
</feature>
<dbReference type="GO" id="GO:0003677">
    <property type="term" value="F:DNA binding"/>
    <property type="evidence" value="ECO:0007669"/>
    <property type="project" value="InterPro"/>
</dbReference>
<evidence type="ECO:0000256" key="2">
    <source>
        <dbReference type="SAM" id="Phobius"/>
    </source>
</evidence>
<comment type="caution">
    <text evidence="4">The sequence shown here is derived from an EMBL/GenBank/DDBJ whole genome shotgun (WGS) entry which is preliminary data.</text>
</comment>